<feature type="domain" description="Sulfotransferase" evidence="7">
    <location>
        <begin position="451"/>
        <end position="516"/>
    </location>
</feature>
<gene>
    <name evidence="8" type="ORF">J0S82_010634</name>
</gene>
<dbReference type="Pfam" id="PF00685">
    <property type="entry name" value="Sulfotransfer_1"/>
    <property type="match status" value="3"/>
</dbReference>
<comment type="similarity">
    <text evidence="2">Belongs to the sulfotransferase 1 family.</text>
</comment>
<comment type="catalytic activity">
    <reaction evidence="5">
        <text>4-ethylphenol + 3'-phosphoadenylyl sulfate = 4-ethylphenyl sulfate + adenosine 3',5'-bisphosphate + H(+)</text>
        <dbReference type="Rhea" id="RHEA:70607"/>
        <dbReference type="ChEBI" id="CHEBI:15378"/>
        <dbReference type="ChEBI" id="CHEBI:49584"/>
        <dbReference type="ChEBI" id="CHEBI:58339"/>
        <dbReference type="ChEBI" id="CHEBI:58343"/>
        <dbReference type="ChEBI" id="CHEBI:133681"/>
    </reaction>
    <physiologicalReaction direction="left-to-right" evidence="5">
        <dbReference type="Rhea" id="RHEA:70608"/>
    </physiologicalReaction>
</comment>
<keyword evidence="3" id="KW-0963">Cytoplasm</keyword>
<evidence type="ECO:0000313" key="8">
    <source>
        <dbReference type="EMBL" id="KAG8510949.1"/>
    </source>
</evidence>
<reference evidence="8" key="1">
    <citation type="journal article" date="2021" name="Evol. Appl.">
        <title>The genome of the Pyrenean desman and the effects of bottlenecks and inbreeding on the genomic landscape of an endangered species.</title>
        <authorList>
            <person name="Escoda L."/>
            <person name="Castresana J."/>
        </authorList>
    </citation>
    <scope>NUCLEOTIDE SEQUENCE</scope>
    <source>
        <strain evidence="8">IBE-C5619</strain>
    </source>
</reference>
<dbReference type="EMBL" id="JAGFMF010011861">
    <property type="protein sequence ID" value="KAG8510949.1"/>
    <property type="molecule type" value="Genomic_DNA"/>
</dbReference>
<feature type="region of interest" description="Disordered" evidence="6">
    <location>
        <begin position="580"/>
        <end position="600"/>
    </location>
</feature>
<dbReference type="Gene3D" id="3.40.50.300">
    <property type="entry name" value="P-loop containing nucleotide triphosphate hydrolases"/>
    <property type="match status" value="2"/>
</dbReference>
<dbReference type="FunFam" id="3.40.50.300:FF:000433">
    <property type="entry name" value="Estrogen sulfotransferase"/>
    <property type="match status" value="1"/>
</dbReference>
<name>A0A8J6AGH6_GALPY</name>
<dbReference type="Proteomes" id="UP000700334">
    <property type="component" value="Unassembled WGS sequence"/>
</dbReference>
<dbReference type="PANTHER" id="PTHR11783">
    <property type="entry name" value="SULFOTRANSFERASE SULT"/>
    <property type="match status" value="1"/>
</dbReference>
<protein>
    <submittedName>
        <fullName evidence="8">Amine sulfotransferase</fullName>
    </submittedName>
</protein>
<evidence type="ECO:0000313" key="9">
    <source>
        <dbReference type="Proteomes" id="UP000700334"/>
    </source>
</evidence>
<keyword evidence="9" id="KW-1185">Reference proteome</keyword>
<dbReference type="InterPro" id="IPR027417">
    <property type="entry name" value="P-loop_NTPase"/>
</dbReference>
<dbReference type="OrthoDB" id="205623at2759"/>
<feature type="compositionally biased region" description="Basic and acidic residues" evidence="6">
    <location>
        <begin position="580"/>
        <end position="589"/>
    </location>
</feature>
<comment type="caution">
    <text evidence="8">The sequence shown here is derived from an EMBL/GenBank/DDBJ whole genome shotgun (WGS) entry which is preliminary data.</text>
</comment>
<organism evidence="8 9">
    <name type="scientific">Galemys pyrenaicus</name>
    <name type="common">Iberian desman</name>
    <name type="synonym">Pyrenean desman</name>
    <dbReference type="NCBI Taxonomy" id="202257"/>
    <lineage>
        <taxon>Eukaryota</taxon>
        <taxon>Metazoa</taxon>
        <taxon>Chordata</taxon>
        <taxon>Craniata</taxon>
        <taxon>Vertebrata</taxon>
        <taxon>Euteleostomi</taxon>
        <taxon>Mammalia</taxon>
        <taxon>Eutheria</taxon>
        <taxon>Laurasiatheria</taxon>
        <taxon>Eulipotyphla</taxon>
        <taxon>Talpidae</taxon>
        <taxon>Galemys</taxon>
    </lineage>
</organism>
<evidence type="ECO:0000259" key="7">
    <source>
        <dbReference type="Pfam" id="PF00685"/>
    </source>
</evidence>
<feature type="non-terminal residue" evidence="8">
    <location>
        <position position="1"/>
    </location>
</feature>
<evidence type="ECO:0000256" key="2">
    <source>
        <dbReference type="ARBA" id="ARBA00005771"/>
    </source>
</evidence>
<feature type="domain" description="Sulfotransferase" evidence="7">
    <location>
        <begin position="277"/>
        <end position="432"/>
    </location>
</feature>
<feature type="non-terminal residue" evidence="8">
    <location>
        <position position="658"/>
    </location>
</feature>
<evidence type="ECO:0000256" key="6">
    <source>
        <dbReference type="SAM" id="MobiDB-lite"/>
    </source>
</evidence>
<proteinExistence type="inferred from homology"/>
<dbReference type="GO" id="GO:0005737">
    <property type="term" value="C:cytoplasm"/>
    <property type="evidence" value="ECO:0007669"/>
    <property type="project" value="UniProtKB-SubCell"/>
</dbReference>
<keyword evidence="4" id="KW-0808">Transferase</keyword>
<dbReference type="GO" id="GO:0051923">
    <property type="term" value="P:sulfation"/>
    <property type="evidence" value="ECO:0007669"/>
    <property type="project" value="UniProtKB-ARBA"/>
</dbReference>
<accession>A0A8J6AGH6</accession>
<dbReference type="AlphaFoldDB" id="A0A8J6AGH6"/>
<evidence type="ECO:0000256" key="1">
    <source>
        <dbReference type="ARBA" id="ARBA00004496"/>
    </source>
</evidence>
<evidence type="ECO:0000256" key="3">
    <source>
        <dbReference type="ARBA" id="ARBA00022490"/>
    </source>
</evidence>
<dbReference type="GO" id="GO:0004062">
    <property type="term" value="F:aryl sulfotransferase activity"/>
    <property type="evidence" value="ECO:0007669"/>
    <property type="project" value="UniProtKB-ARBA"/>
</dbReference>
<evidence type="ECO:0000256" key="4">
    <source>
        <dbReference type="ARBA" id="ARBA00022679"/>
    </source>
</evidence>
<dbReference type="SUPFAM" id="SSF52540">
    <property type="entry name" value="P-loop containing nucleoside triphosphate hydrolases"/>
    <property type="match status" value="2"/>
</dbReference>
<evidence type="ECO:0000256" key="5">
    <source>
        <dbReference type="ARBA" id="ARBA00048219"/>
    </source>
</evidence>
<feature type="domain" description="Sulfotransferase" evidence="7">
    <location>
        <begin position="23"/>
        <end position="258"/>
    </location>
</feature>
<dbReference type="InterPro" id="IPR000863">
    <property type="entry name" value="Sulfotransferase_dom"/>
</dbReference>
<sequence length="658" mass="78257">FNFNCNFVKPDALEKLADFEIRDDDVFITTYPKSGTIWAQQILSLICFEEHRNRTESLLTVARAPFLEYKGLVDLYNRPSPRLFTTHLPYYLTPEGLKKKKAKVVYVYRNPKDVLISYFYFTNFLTSSEAAENIEIFMKRFLDGKVAGSLWFDHIRGWYEHRHDFNILFIMYEEMKKDLRNSVSKICEFLGKELSEEAMEAILRQASFQNMKHNSLANYELVLDKEPHIRRKEGSFLRKGIVGDWKTHLTVEQRYNFERSLIDINLLENLENFEIRDDDVFIVTFPKSGTIWTQQILSLIHFEKHRKRTENLDTMDRAPFLEYNLRHVDFSSIPPPRVFCSHLPYYLVPNGLKNKKAKIIYVYRNPKDVLISFFYFSKLVVRLEESQNLETFMGRFFEGKVVGSVWFDHIRGWYEHRHDFNILFIMYEEMKKVRSLFYKLLSWNPFVLSITHDLKSSVRKISKFVGKELNEDDLDAIVSQATFQNMKSDPRANYNSILKNEIGTRTDEGHFLRKEEAAVVPGGHGTDGKMESRLHDSNRKVKEVGMRKWAHLSWDTGINGRRYGDARTARTNRQNCEDRLTDRTNRTKEQQQQQRVRRSSQEGTLSLSLCWHLHDFIHPVSQTRGWYEHRHDFNILFMMYEEMKKVRRESLFVNYSFF</sequence>
<comment type="subcellular location">
    <subcellularLocation>
        <location evidence="1">Cytoplasm</location>
    </subcellularLocation>
</comment>